<feature type="transmembrane region" description="Helical" evidence="1">
    <location>
        <begin position="123"/>
        <end position="148"/>
    </location>
</feature>
<feature type="transmembrane region" description="Helical" evidence="1">
    <location>
        <begin position="66"/>
        <end position="84"/>
    </location>
</feature>
<keyword evidence="1" id="KW-0472">Membrane</keyword>
<dbReference type="STRING" id="342002.BST15_13805"/>
<comment type="caution">
    <text evidence="2">The sequence shown here is derived from an EMBL/GenBank/DDBJ whole genome shotgun (WGS) entry which is preliminary data.</text>
</comment>
<organism evidence="2 4">
    <name type="scientific">Mycolicibacter arupensis</name>
    <dbReference type="NCBI Taxonomy" id="342002"/>
    <lineage>
        <taxon>Bacteria</taxon>
        <taxon>Bacillati</taxon>
        <taxon>Actinomycetota</taxon>
        <taxon>Actinomycetes</taxon>
        <taxon>Mycobacteriales</taxon>
        <taxon>Mycobacteriaceae</taxon>
        <taxon>Mycolicibacter</taxon>
    </lineage>
</organism>
<keyword evidence="1" id="KW-0812">Transmembrane</keyword>
<evidence type="ECO:0000313" key="5">
    <source>
        <dbReference type="Proteomes" id="UP000192327"/>
    </source>
</evidence>
<dbReference type="Proteomes" id="UP000034416">
    <property type="component" value="Unassembled WGS sequence"/>
</dbReference>
<sequence length="173" mass="19074">MALLSPAVMIGAAYVGTSYIKISGKIYSLTITDPDPEDAPATTDSTQQEMDLHPDSYSGILTATTMWWGLVVLNAIGTGNVYFAATGKGEIWVGVMSGSFSALLTIVTAYGDASWRYPIARGQYVQFVVNTVITAGVFYFLYVAAYYAGRRHPIRRKQSMEYRVHPRHRELDS</sequence>
<feature type="transmembrane region" description="Helical" evidence="1">
    <location>
        <begin position="91"/>
        <end position="111"/>
    </location>
</feature>
<gene>
    <name evidence="3" type="ORF">BST15_13805</name>
    <name evidence="2" type="ORF">WR43_06760</name>
</gene>
<evidence type="ECO:0000256" key="1">
    <source>
        <dbReference type="SAM" id="Phobius"/>
    </source>
</evidence>
<reference evidence="3 5" key="3">
    <citation type="submission" date="2016-12" db="EMBL/GenBank/DDBJ databases">
        <title>The new phylogeny of genus Mycobacterium.</title>
        <authorList>
            <person name="Tortoli E."/>
            <person name="Trovato A."/>
            <person name="Cirillo D.M."/>
        </authorList>
    </citation>
    <scope>NUCLEOTIDE SEQUENCE [LARGE SCALE GENOMIC DNA]</scope>
    <source>
        <strain evidence="3 5">DSM 44942</strain>
    </source>
</reference>
<keyword evidence="1" id="KW-1133">Transmembrane helix</keyword>
<protein>
    <submittedName>
        <fullName evidence="2">Uncharacterized protein</fullName>
    </submittedName>
</protein>
<evidence type="ECO:0000313" key="2">
    <source>
        <dbReference type="EMBL" id="KKC00086.1"/>
    </source>
</evidence>
<dbReference type="AlphaFoldDB" id="A0A0F5MZ90"/>
<evidence type="ECO:0000313" key="4">
    <source>
        <dbReference type="Proteomes" id="UP000034416"/>
    </source>
</evidence>
<dbReference type="EMBL" id="LASW01000019">
    <property type="protein sequence ID" value="KKC00086.1"/>
    <property type="molecule type" value="Genomic_DNA"/>
</dbReference>
<name>A0A0F5MZ90_9MYCO</name>
<dbReference type="Proteomes" id="UP000192327">
    <property type="component" value="Unassembled WGS sequence"/>
</dbReference>
<dbReference type="EMBL" id="MVHH01000029">
    <property type="protein sequence ID" value="OQZ95712.1"/>
    <property type="molecule type" value="Genomic_DNA"/>
</dbReference>
<dbReference type="PATRIC" id="fig|342002.3.peg.2146"/>
<reference evidence="4" key="1">
    <citation type="submission" date="2015-04" db="EMBL/GenBank/DDBJ databases">
        <title>Genome sequence of Mycobacterium arupense GUC1.</title>
        <authorList>
            <person name="Greninger A.L."/>
            <person name="Cunningham G."/>
            <person name="Chiu C.Y."/>
            <person name="Miller S."/>
        </authorList>
    </citation>
    <scope>NUCLEOTIDE SEQUENCE [LARGE SCALE GENOMIC DNA]</scope>
    <source>
        <strain evidence="4">GUC1</strain>
    </source>
</reference>
<keyword evidence="5" id="KW-1185">Reference proteome</keyword>
<evidence type="ECO:0000313" key="3">
    <source>
        <dbReference type="EMBL" id="OQZ95712.1"/>
    </source>
</evidence>
<accession>A0A0F5MZ90</accession>
<proteinExistence type="predicted"/>
<reference evidence="2" key="2">
    <citation type="submission" date="2015-04" db="EMBL/GenBank/DDBJ databases">
        <title>Genome sequence of Mycobacterium arupense strain GUC1.</title>
        <authorList>
            <person name="Greninger A.L."/>
            <person name="Cunningham G."/>
            <person name="Chiu C.Y."/>
            <person name="Miller S."/>
        </authorList>
    </citation>
    <scope>NUCLEOTIDE SEQUENCE</scope>
    <source>
        <strain evidence="2">GUC1</strain>
    </source>
</reference>